<dbReference type="CDD" id="cd10318">
    <property type="entry name" value="RGL11"/>
    <property type="match status" value="1"/>
</dbReference>
<dbReference type="RefSeq" id="WP_096798073.1">
    <property type="nucleotide sequence ID" value="NZ_CP023564.1"/>
</dbReference>
<sequence length="691" mass="74416">MHPRTTTPDPAPHPARRPLPSALHRSAALLLALPLVLGGAAVAAGEAGPAAQSAPAAPLQRDAERLDHSPVAAVSEGGVLLSWRLLGDESMDTRFVVFRDGERITPEPITDSTNLLDPDGTAESSYRIAIEGGNASGTPSPGGNQGRNLVWASEEFTPWAEQFLDVPLQKPADFVAVDGSTQSYRANDTLTADLDGDGQLELVVKWDPTNSQDNSRPGHTGNVYLDAYELDGTQLWRIDLGVNIRAGAHYSQPQLYDFDSDGRAELMVKTADGTVDGAGTVIGDADADHRNAEGYILEGPEYLTAFDGETGAALDTIDYGVPRGTVSDWGDGYGNRVDRFLSATAYLDGEHPSAVFARGYYTRATLWAVDFDGEQLSERWLFDSDQPGNEGYAGQGNHNLSVADVDGDQRDEIVYGSATIDDDGTGLYSTGLGHGDAQHVSDFDPSRPGLEVFSVHEDMGATGDLGATFRDAATGEVFWSVPANKDTGRGAMADIDPRHEGAEGWNVGYDAEWDSPVGSLRSASGELISTEIPAANFTALWDGDLLSEIVDHEFDDGPRTGVPTVSKWEYENQQQVEIFRAEGTVSNNDTKGNPALQADLLGDWREELVFRTEDSTALRIYTTTDVTEHRLRTLMSDPQYRLSIAWQNVAYNQPPHTGYFLGEGMETPAAPSLRYTTPAPKAEPVRGHEGG</sequence>
<dbReference type="GO" id="GO:0005975">
    <property type="term" value="P:carbohydrate metabolic process"/>
    <property type="evidence" value="ECO:0007669"/>
    <property type="project" value="UniProtKB-ARBA"/>
</dbReference>
<dbReference type="EMBL" id="CP023564">
    <property type="protein sequence ID" value="ATG53594.1"/>
    <property type="molecule type" value="Genomic_DNA"/>
</dbReference>
<dbReference type="Pfam" id="PF18370">
    <property type="entry name" value="RGI_lyase"/>
    <property type="match status" value="1"/>
</dbReference>
<accession>A0A291GU25</accession>
<dbReference type="Gene3D" id="2.60.40.10">
    <property type="entry name" value="Immunoglobulins"/>
    <property type="match status" value="1"/>
</dbReference>
<evidence type="ECO:0000313" key="4">
    <source>
        <dbReference type="EMBL" id="ATG53594.1"/>
    </source>
</evidence>
<reference evidence="4 5" key="1">
    <citation type="journal article" date="2014" name="Int. J. Syst. Evol. Microbiol.">
        <title>Brachybacterium ginsengisoli sp. nov., isolated from soil of a ginseng field.</title>
        <authorList>
            <person name="Hoang V.A."/>
            <person name="Kim Y.J."/>
            <person name="Nguyen N.L."/>
            <person name="Yang D.C."/>
        </authorList>
    </citation>
    <scope>NUCLEOTIDE SEQUENCE [LARGE SCALE GENOMIC DNA]</scope>
    <source>
        <strain evidence="4 5">DCY80</strain>
    </source>
</reference>
<dbReference type="InterPro" id="IPR049366">
    <property type="entry name" value="RGL11_C"/>
</dbReference>
<evidence type="ECO:0000259" key="2">
    <source>
        <dbReference type="Pfam" id="PF18370"/>
    </source>
</evidence>
<dbReference type="OrthoDB" id="9802318at2"/>
<evidence type="ECO:0000313" key="5">
    <source>
        <dbReference type="Proteomes" id="UP000217889"/>
    </source>
</evidence>
<keyword evidence="5" id="KW-1185">Reference proteome</keyword>
<dbReference type="InterPro" id="IPR034641">
    <property type="entry name" value="RGL11"/>
</dbReference>
<name>A0A291GU25_9MICO</name>
<dbReference type="InterPro" id="IPR028994">
    <property type="entry name" value="Integrin_alpha_N"/>
</dbReference>
<feature type="region of interest" description="Disordered" evidence="1">
    <location>
        <begin position="670"/>
        <end position="691"/>
    </location>
</feature>
<dbReference type="PANTHER" id="PTHR43118:SF1">
    <property type="entry name" value="RHAMNOGALACTURONAN LYASE (EUROFUNG)"/>
    <property type="match status" value="1"/>
</dbReference>
<dbReference type="Pfam" id="PF21348">
    <property type="entry name" value="RGL11_C"/>
    <property type="match status" value="1"/>
</dbReference>
<gene>
    <name evidence="4" type="ORF">CFK41_01460</name>
</gene>
<evidence type="ECO:0000256" key="1">
    <source>
        <dbReference type="SAM" id="MobiDB-lite"/>
    </source>
</evidence>
<feature type="domain" description="Rhamnogalacturonan lyase family 11 C-terminal" evidence="3">
    <location>
        <begin position="163"/>
        <end position="671"/>
    </location>
</feature>
<dbReference type="AlphaFoldDB" id="A0A291GU25"/>
<dbReference type="Proteomes" id="UP000217889">
    <property type="component" value="Chromosome"/>
</dbReference>
<dbReference type="KEGG" id="bgg:CFK41_01460"/>
<dbReference type="PANTHER" id="PTHR43118">
    <property type="entry name" value="RHAMNOGALACTURONAN LYASE (EUROFUNG)"/>
    <property type="match status" value="1"/>
</dbReference>
<proteinExistence type="predicted"/>
<organism evidence="4 5">
    <name type="scientific">Brachybacterium ginsengisoli</name>
    <dbReference type="NCBI Taxonomy" id="1331682"/>
    <lineage>
        <taxon>Bacteria</taxon>
        <taxon>Bacillati</taxon>
        <taxon>Actinomycetota</taxon>
        <taxon>Actinomycetes</taxon>
        <taxon>Micrococcales</taxon>
        <taxon>Dermabacteraceae</taxon>
        <taxon>Brachybacterium</taxon>
    </lineage>
</organism>
<protein>
    <submittedName>
        <fullName evidence="4">Uncharacterized protein</fullName>
    </submittedName>
</protein>
<feature type="domain" description="Rhamnogalacturonan I lyase beta-sheet" evidence="2">
    <location>
        <begin position="62"/>
        <end position="129"/>
    </location>
</feature>
<dbReference type="InterPro" id="IPR013783">
    <property type="entry name" value="Ig-like_fold"/>
</dbReference>
<dbReference type="InterPro" id="IPR041624">
    <property type="entry name" value="RGI_lyase"/>
</dbReference>
<evidence type="ECO:0000259" key="3">
    <source>
        <dbReference type="Pfam" id="PF21348"/>
    </source>
</evidence>
<dbReference type="SUPFAM" id="SSF69318">
    <property type="entry name" value="Integrin alpha N-terminal domain"/>
    <property type="match status" value="1"/>
</dbReference>